<accession>A0A9Q1KXQ5</accession>
<dbReference type="EMBL" id="JAKOGI010000012">
    <property type="protein sequence ID" value="KAJ8450813.1"/>
    <property type="molecule type" value="Genomic_DNA"/>
</dbReference>
<name>A0A9Q1KXQ5_9CARY</name>
<evidence type="ECO:0000313" key="3">
    <source>
        <dbReference type="EMBL" id="KAJ8450813.1"/>
    </source>
</evidence>
<reference evidence="3" key="1">
    <citation type="submission" date="2022-04" db="EMBL/GenBank/DDBJ databases">
        <title>Carnegiea gigantea Genome sequencing and assembly v2.</title>
        <authorList>
            <person name="Copetti D."/>
            <person name="Sanderson M.J."/>
            <person name="Burquez A."/>
            <person name="Wojciechowski M.F."/>
        </authorList>
    </citation>
    <scope>NUCLEOTIDE SEQUENCE</scope>
    <source>
        <strain evidence="3">SGP5-SGP5p</strain>
        <tissue evidence="3">Aerial part</tissue>
    </source>
</reference>
<evidence type="ECO:0000256" key="2">
    <source>
        <dbReference type="SAM" id="Phobius"/>
    </source>
</evidence>
<proteinExistence type="predicted"/>
<sequence length="258" mass="28338">MQESEFRHSERRERATHAFAATVGSGICWVLGSTSILIIESGFRGKLDFELGLPGALKSGFKWILFFFLCFGDRASLNLDMGDFEDLGESPEIITGGGFNGRILPRSKSSSAEEREGRTIPSRWPLKSNSKSLSPSSSSSTSLLDDGGGKRGALIGEERDVISINAGEEGRGGARAGGGTAEEQVDRALTAGRCAYVRRRAVAVVPVSAHVQRRRRRRRHHFRLHFGRKNDDNESDANRYKEGLAVKERQKLCSAKLN</sequence>
<feature type="compositionally biased region" description="Low complexity" evidence="1">
    <location>
        <begin position="125"/>
        <end position="144"/>
    </location>
</feature>
<keyword evidence="4" id="KW-1185">Reference proteome</keyword>
<gene>
    <name evidence="3" type="ORF">Cgig2_032438</name>
</gene>
<dbReference type="Proteomes" id="UP001153076">
    <property type="component" value="Unassembled WGS sequence"/>
</dbReference>
<organism evidence="3 4">
    <name type="scientific">Carnegiea gigantea</name>
    <dbReference type="NCBI Taxonomy" id="171969"/>
    <lineage>
        <taxon>Eukaryota</taxon>
        <taxon>Viridiplantae</taxon>
        <taxon>Streptophyta</taxon>
        <taxon>Embryophyta</taxon>
        <taxon>Tracheophyta</taxon>
        <taxon>Spermatophyta</taxon>
        <taxon>Magnoliopsida</taxon>
        <taxon>eudicotyledons</taxon>
        <taxon>Gunneridae</taxon>
        <taxon>Pentapetalae</taxon>
        <taxon>Caryophyllales</taxon>
        <taxon>Cactineae</taxon>
        <taxon>Cactaceae</taxon>
        <taxon>Cactoideae</taxon>
        <taxon>Echinocereeae</taxon>
        <taxon>Carnegiea</taxon>
    </lineage>
</organism>
<dbReference type="AlphaFoldDB" id="A0A9Q1KXQ5"/>
<keyword evidence="2" id="KW-1133">Transmembrane helix</keyword>
<keyword evidence="2" id="KW-0812">Transmembrane</keyword>
<comment type="caution">
    <text evidence="3">The sequence shown here is derived from an EMBL/GenBank/DDBJ whole genome shotgun (WGS) entry which is preliminary data.</text>
</comment>
<keyword evidence="2" id="KW-0472">Membrane</keyword>
<feature type="region of interest" description="Disordered" evidence="1">
    <location>
        <begin position="98"/>
        <end position="149"/>
    </location>
</feature>
<feature type="transmembrane region" description="Helical" evidence="2">
    <location>
        <begin position="20"/>
        <end position="39"/>
    </location>
</feature>
<evidence type="ECO:0000313" key="4">
    <source>
        <dbReference type="Proteomes" id="UP001153076"/>
    </source>
</evidence>
<protein>
    <submittedName>
        <fullName evidence="3">Uncharacterized protein</fullName>
    </submittedName>
</protein>
<evidence type="ECO:0000256" key="1">
    <source>
        <dbReference type="SAM" id="MobiDB-lite"/>
    </source>
</evidence>